<feature type="region of interest" description="Disordered" evidence="1">
    <location>
        <begin position="1"/>
        <end position="103"/>
    </location>
</feature>
<organism evidence="2 3">
    <name type="scientific">Amniculicola lignicola CBS 123094</name>
    <dbReference type="NCBI Taxonomy" id="1392246"/>
    <lineage>
        <taxon>Eukaryota</taxon>
        <taxon>Fungi</taxon>
        <taxon>Dikarya</taxon>
        <taxon>Ascomycota</taxon>
        <taxon>Pezizomycotina</taxon>
        <taxon>Dothideomycetes</taxon>
        <taxon>Pleosporomycetidae</taxon>
        <taxon>Pleosporales</taxon>
        <taxon>Amniculicolaceae</taxon>
        <taxon>Amniculicola</taxon>
    </lineage>
</organism>
<dbReference type="EMBL" id="ML977578">
    <property type="protein sequence ID" value="KAF2002314.1"/>
    <property type="molecule type" value="Genomic_DNA"/>
</dbReference>
<accession>A0A6A5WN45</accession>
<feature type="compositionally biased region" description="Polar residues" evidence="1">
    <location>
        <begin position="48"/>
        <end position="63"/>
    </location>
</feature>
<sequence length="152" mass="16321">MADSLLGTALQGQKDPEDGNVVTEIGAKKNGNLIQRGDTNPPTGPEDSGNQSGSTTNAQAGAHTTTTLTDTRGQSGGDTTTQQGVKPSQTIPSEPSLQPSPVAELPQSIDFLWGYNHSQIRRWAEELNKVDESLDPKMDQVGFWKTRDECQI</sequence>
<gene>
    <name evidence="2" type="ORF">P154DRAFT_521126</name>
</gene>
<dbReference type="AlphaFoldDB" id="A0A6A5WN45"/>
<name>A0A6A5WN45_9PLEO</name>
<proteinExistence type="predicted"/>
<evidence type="ECO:0000256" key="1">
    <source>
        <dbReference type="SAM" id="MobiDB-lite"/>
    </source>
</evidence>
<keyword evidence="3" id="KW-1185">Reference proteome</keyword>
<evidence type="ECO:0000313" key="2">
    <source>
        <dbReference type="EMBL" id="KAF2002314.1"/>
    </source>
</evidence>
<reference evidence="2" key="1">
    <citation type="journal article" date="2020" name="Stud. Mycol.">
        <title>101 Dothideomycetes genomes: a test case for predicting lifestyles and emergence of pathogens.</title>
        <authorList>
            <person name="Haridas S."/>
            <person name="Albert R."/>
            <person name="Binder M."/>
            <person name="Bloem J."/>
            <person name="Labutti K."/>
            <person name="Salamov A."/>
            <person name="Andreopoulos B."/>
            <person name="Baker S."/>
            <person name="Barry K."/>
            <person name="Bills G."/>
            <person name="Bluhm B."/>
            <person name="Cannon C."/>
            <person name="Castanera R."/>
            <person name="Culley D."/>
            <person name="Daum C."/>
            <person name="Ezra D."/>
            <person name="Gonzalez J."/>
            <person name="Henrissat B."/>
            <person name="Kuo A."/>
            <person name="Liang C."/>
            <person name="Lipzen A."/>
            <person name="Lutzoni F."/>
            <person name="Magnuson J."/>
            <person name="Mondo S."/>
            <person name="Nolan M."/>
            <person name="Ohm R."/>
            <person name="Pangilinan J."/>
            <person name="Park H.-J."/>
            <person name="Ramirez L."/>
            <person name="Alfaro M."/>
            <person name="Sun H."/>
            <person name="Tritt A."/>
            <person name="Yoshinaga Y."/>
            <person name="Zwiers L.-H."/>
            <person name="Turgeon B."/>
            <person name="Goodwin S."/>
            <person name="Spatafora J."/>
            <person name="Crous P."/>
            <person name="Grigoriev I."/>
        </authorList>
    </citation>
    <scope>NUCLEOTIDE SEQUENCE</scope>
    <source>
        <strain evidence="2">CBS 123094</strain>
    </source>
</reference>
<protein>
    <submittedName>
        <fullName evidence="2">Uncharacterized protein</fullName>
    </submittedName>
</protein>
<feature type="compositionally biased region" description="Polar residues" evidence="1">
    <location>
        <begin position="85"/>
        <end position="99"/>
    </location>
</feature>
<dbReference type="Proteomes" id="UP000799779">
    <property type="component" value="Unassembled WGS sequence"/>
</dbReference>
<evidence type="ECO:0000313" key="3">
    <source>
        <dbReference type="Proteomes" id="UP000799779"/>
    </source>
</evidence>
<feature type="compositionally biased region" description="Low complexity" evidence="1">
    <location>
        <begin position="64"/>
        <end position="84"/>
    </location>
</feature>